<keyword evidence="1" id="KW-0732">Signal</keyword>
<comment type="caution">
    <text evidence="2">The sequence shown here is derived from an EMBL/GenBank/DDBJ whole genome shotgun (WGS) entry which is preliminary data.</text>
</comment>
<protein>
    <submittedName>
        <fullName evidence="2">DUF1433 domain-containing protein</fullName>
    </submittedName>
</protein>
<sequence>MKHLVSILVIILLLTGCFANSDDYSDATIQKGQKTVESYIRNNYEDIETVEFNNDHSNPMGGLMIRGKVNGKAGFVVDVDPDDFTVESIGEKEGFPDLKKECREKVCSY</sequence>
<name>A0ABU5CCL5_9BACI</name>
<dbReference type="PROSITE" id="PS51257">
    <property type="entry name" value="PROKAR_LIPOPROTEIN"/>
    <property type="match status" value="1"/>
</dbReference>
<dbReference type="Pfam" id="PF07252">
    <property type="entry name" value="DUF1433"/>
    <property type="match status" value="1"/>
</dbReference>
<dbReference type="EMBL" id="JAROCA020000001">
    <property type="protein sequence ID" value="MDY0404061.1"/>
    <property type="molecule type" value="Genomic_DNA"/>
</dbReference>
<evidence type="ECO:0000256" key="1">
    <source>
        <dbReference type="SAM" id="SignalP"/>
    </source>
</evidence>
<organism evidence="2 3">
    <name type="scientific">Tigheibacillus jepli</name>
    <dbReference type="NCBI Taxonomy" id="3035914"/>
    <lineage>
        <taxon>Bacteria</taxon>
        <taxon>Bacillati</taxon>
        <taxon>Bacillota</taxon>
        <taxon>Bacilli</taxon>
        <taxon>Bacillales</taxon>
        <taxon>Bacillaceae</taxon>
        <taxon>Tigheibacillus</taxon>
    </lineage>
</organism>
<dbReference type="InterPro" id="IPR009881">
    <property type="entry name" value="DUF1433"/>
</dbReference>
<feature type="signal peptide" evidence="1">
    <location>
        <begin position="1"/>
        <end position="21"/>
    </location>
</feature>
<keyword evidence="3" id="KW-1185">Reference proteome</keyword>
<reference evidence="2 3" key="1">
    <citation type="submission" date="2023-10" db="EMBL/GenBank/DDBJ databases">
        <title>179-bfca-hs.</title>
        <authorList>
            <person name="Miliotis G."/>
            <person name="Sengupta P."/>
            <person name="Hameed A."/>
            <person name="Chuvochina M."/>
            <person name="Mcdonagh F."/>
            <person name="Simpson A.C."/>
            <person name="Singh N.K."/>
            <person name="Rekha P.D."/>
            <person name="Raman K."/>
            <person name="Hugenholtz P."/>
            <person name="Venkateswaran K."/>
        </authorList>
    </citation>
    <scope>NUCLEOTIDE SEQUENCE [LARGE SCALE GENOMIC DNA]</scope>
    <source>
        <strain evidence="2 3">179-BFC-A-HS</strain>
    </source>
</reference>
<evidence type="ECO:0000313" key="2">
    <source>
        <dbReference type="EMBL" id="MDY0404061.1"/>
    </source>
</evidence>
<gene>
    <name evidence="2" type="ORF">P5G51_000325</name>
</gene>
<dbReference type="Proteomes" id="UP001228376">
    <property type="component" value="Unassembled WGS sequence"/>
</dbReference>
<accession>A0ABU5CCL5</accession>
<evidence type="ECO:0000313" key="3">
    <source>
        <dbReference type="Proteomes" id="UP001228376"/>
    </source>
</evidence>
<dbReference type="Gene3D" id="3.10.450.130">
    <property type="entry name" value="folded 79 residue fragment of lin0334 like domains"/>
    <property type="match status" value="1"/>
</dbReference>
<proteinExistence type="predicted"/>
<feature type="chain" id="PRO_5045608199" evidence="1">
    <location>
        <begin position="22"/>
        <end position="109"/>
    </location>
</feature>
<dbReference type="RefSeq" id="WP_306066942.1">
    <property type="nucleotide sequence ID" value="NZ_JAROCA020000001.1"/>
</dbReference>